<evidence type="ECO:0000256" key="4">
    <source>
        <dbReference type="SAM" id="Phobius"/>
    </source>
</evidence>
<reference evidence="8" key="1">
    <citation type="submission" date="2016-11" db="EMBL/GenBank/DDBJ databases">
        <authorList>
            <person name="Varghese N."/>
            <person name="Submissions S."/>
        </authorList>
    </citation>
    <scope>NUCLEOTIDE SEQUENCE [LARGE SCALE GENOMIC DNA]</scope>
    <source>
        <strain evidence="8">DSM 12395</strain>
    </source>
</reference>
<dbReference type="STRING" id="1121429.SAMN02745133_02659"/>
<dbReference type="Gene3D" id="6.10.340.10">
    <property type="match status" value="1"/>
</dbReference>
<proteinExistence type="inferred from homology"/>
<evidence type="ECO:0000313" key="8">
    <source>
        <dbReference type="Proteomes" id="UP000184148"/>
    </source>
</evidence>
<dbReference type="EMBL" id="FQUY01000024">
    <property type="protein sequence ID" value="SHF44313.1"/>
    <property type="molecule type" value="Genomic_DNA"/>
</dbReference>
<gene>
    <name evidence="7" type="ORF">SAMN02745133_02659</name>
</gene>
<keyword evidence="4" id="KW-0812">Transmembrane</keyword>
<dbReference type="Gene3D" id="1.10.287.950">
    <property type="entry name" value="Methyl-accepting chemotaxis protein"/>
    <property type="match status" value="1"/>
</dbReference>
<dbReference type="Gene3D" id="3.30.450.20">
    <property type="entry name" value="PAS domain"/>
    <property type="match status" value="1"/>
</dbReference>
<evidence type="ECO:0000259" key="5">
    <source>
        <dbReference type="PROSITE" id="PS50111"/>
    </source>
</evidence>
<dbReference type="InterPro" id="IPR004090">
    <property type="entry name" value="Chemotax_Me-accpt_rcpt"/>
</dbReference>
<evidence type="ECO:0000256" key="2">
    <source>
        <dbReference type="ARBA" id="ARBA00029447"/>
    </source>
</evidence>
<dbReference type="PANTHER" id="PTHR32089">
    <property type="entry name" value="METHYL-ACCEPTING CHEMOTAXIS PROTEIN MCPB"/>
    <property type="match status" value="1"/>
</dbReference>
<feature type="transmembrane region" description="Helical" evidence="4">
    <location>
        <begin position="298"/>
        <end position="317"/>
    </location>
</feature>
<evidence type="ECO:0000256" key="3">
    <source>
        <dbReference type="PROSITE-ProRule" id="PRU00284"/>
    </source>
</evidence>
<dbReference type="CDD" id="cd06225">
    <property type="entry name" value="HAMP"/>
    <property type="match status" value="1"/>
</dbReference>
<keyword evidence="1 3" id="KW-0807">Transducer</keyword>
<dbReference type="SMART" id="SM00304">
    <property type="entry name" value="HAMP"/>
    <property type="match status" value="1"/>
</dbReference>
<dbReference type="SUPFAM" id="SSF58104">
    <property type="entry name" value="Methyl-accepting chemotaxis protein (MCP) signaling domain"/>
    <property type="match status" value="1"/>
</dbReference>
<dbReference type="PRINTS" id="PR00260">
    <property type="entry name" value="CHEMTRNSDUCR"/>
</dbReference>
<dbReference type="GO" id="GO:0016020">
    <property type="term" value="C:membrane"/>
    <property type="evidence" value="ECO:0007669"/>
    <property type="project" value="InterPro"/>
</dbReference>
<dbReference type="SUPFAM" id="SSF103190">
    <property type="entry name" value="Sensory domain-like"/>
    <property type="match status" value="1"/>
</dbReference>
<dbReference type="CDD" id="cd11386">
    <property type="entry name" value="MCP_signal"/>
    <property type="match status" value="1"/>
</dbReference>
<evidence type="ECO:0000256" key="1">
    <source>
        <dbReference type="ARBA" id="ARBA00023224"/>
    </source>
</evidence>
<dbReference type="GO" id="GO:0007165">
    <property type="term" value="P:signal transduction"/>
    <property type="evidence" value="ECO:0007669"/>
    <property type="project" value="UniProtKB-KW"/>
</dbReference>
<dbReference type="PROSITE" id="PS50111">
    <property type="entry name" value="CHEMOTAXIS_TRANSDUC_2"/>
    <property type="match status" value="1"/>
</dbReference>
<keyword evidence="4" id="KW-1133">Transmembrane helix</keyword>
<sequence>MKSIRWQITLFVLLLTLLPLAVSVFLAYNASNQMAKQAAEERMTDASNVSRRALKRSQNEISMLAEMLSQNQLLAQALQKGDRAALQQLLQPAFQIAQKSFPINTLEVTDAQGIVLMRGHNPDKFGDNKKDHEQISKALSGQFVKGLTISQSTGEAALDAVAPVMLDNQLVGTVKAGLYINNQLAEFLGKTTNSDVFFFYNIGGRYLLRGHTALPEGDIFKKQGDQLELTDTQLISQLVKNKDKGDHIIHKRLKVHGLDHFVAFAPLSDLDGQIRGMVAVAVDAATLQQSSVKMHSGLILNTVLAGLLAALLALWYAGRLTRPIIQVADAHRQLAAGNLDVQLDVKSQDEIGQIAYSLNELAASFRQVLGQLGAAAEKVANVAEDLSNNSQQTTAAATATATNMTQVASHAEQVAENTRAVASDAASAAAAAEQGRQQLAKVEGQMDQISQAADSAAAALRQLNGVTQTIGEMVEMITGIAEQTNLLALNAAIEAARAGEHGRGFAVVADEVRVLAERSAQAARQIMEHTKSINKSVDQALHSMEENVSQISGGVQQVADSGRVFAGIIEIIEKLHSRVKEVARAAEEISAAVQNAAAATQQQTAAMEEVTSTTYELHSLSEGLEELIARWQTKQ</sequence>
<keyword evidence="4" id="KW-0472">Membrane</keyword>
<evidence type="ECO:0000259" key="6">
    <source>
        <dbReference type="PROSITE" id="PS50885"/>
    </source>
</evidence>
<organism evidence="7 8">
    <name type="scientific">Desulforamulus putei DSM 12395</name>
    <dbReference type="NCBI Taxonomy" id="1121429"/>
    <lineage>
        <taxon>Bacteria</taxon>
        <taxon>Bacillati</taxon>
        <taxon>Bacillota</taxon>
        <taxon>Clostridia</taxon>
        <taxon>Eubacteriales</taxon>
        <taxon>Peptococcaceae</taxon>
        <taxon>Desulforamulus</taxon>
    </lineage>
</organism>
<dbReference type="Pfam" id="PF00015">
    <property type="entry name" value="MCPsignal"/>
    <property type="match status" value="1"/>
</dbReference>
<dbReference type="PROSITE" id="PS50885">
    <property type="entry name" value="HAMP"/>
    <property type="match status" value="1"/>
</dbReference>
<dbReference type="PANTHER" id="PTHR32089:SF112">
    <property type="entry name" value="LYSOZYME-LIKE PROTEIN-RELATED"/>
    <property type="match status" value="1"/>
</dbReference>
<accession>A0A1M5BNW9</accession>
<dbReference type="Pfam" id="PF14827">
    <property type="entry name" value="dCache_3"/>
    <property type="match status" value="1"/>
</dbReference>
<evidence type="ECO:0000313" key="7">
    <source>
        <dbReference type="EMBL" id="SHF44313.1"/>
    </source>
</evidence>
<feature type="domain" description="Methyl-accepting transducer" evidence="5">
    <location>
        <begin position="368"/>
        <end position="611"/>
    </location>
</feature>
<feature type="domain" description="HAMP" evidence="6">
    <location>
        <begin position="318"/>
        <end position="370"/>
    </location>
</feature>
<dbReference type="InterPro" id="IPR003660">
    <property type="entry name" value="HAMP_dom"/>
</dbReference>
<dbReference type="Pfam" id="PF00672">
    <property type="entry name" value="HAMP"/>
    <property type="match status" value="1"/>
</dbReference>
<dbReference type="InterPro" id="IPR029150">
    <property type="entry name" value="dCache_3"/>
</dbReference>
<keyword evidence="8" id="KW-1185">Reference proteome</keyword>
<dbReference type="Proteomes" id="UP000184148">
    <property type="component" value="Unassembled WGS sequence"/>
</dbReference>
<protein>
    <submittedName>
        <fullName evidence="7">Methyl-accepting chemotaxis protein</fullName>
    </submittedName>
</protein>
<dbReference type="SMART" id="SM00283">
    <property type="entry name" value="MA"/>
    <property type="match status" value="1"/>
</dbReference>
<dbReference type="RefSeq" id="WP_073239863.1">
    <property type="nucleotide sequence ID" value="NZ_FQUY01000024.1"/>
</dbReference>
<dbReference type="GO" id="GO:0006935">
    <property type="term" value="P:chemotaxis"/>
    <property type="evidence" value="ECO:0007669"/>
    <property type="project" value="InterPro"/>
</dbReference>
<dbReference type="InterPro" id="IPR029151">
    <property type="entry name" value="Sensor-like_sf"/>
</dbReference>
<dbReference type="OrthoDB" id="9804712at2"/>
<name>A0A1M5BNW9_9FIRM</name>
<comment type="similarity">
    <text evidence="2">Belongs to the methyl-accepting chemotaxis (MCP) protein family.</text>
</comment>
<dbReference type="GO" id="GO:0004888">
    <property type="term" value="F:transmembrane signaling receptor activity"/>
    <property type="evidence" value="ECO:0007669"/>
    <property type="project" value="InterPro"/>
</dbReference>
<dbReference type="AlphaFoldDB" id="A0A1M5BNW9"/>
<dbReference type="InterPro" id="IPR004089">
    <property type="entry name" value="MCPsignal_dom"/>
</dbReference>